<accession>A0AA47MEN7</accession>
<dbReference type="InterPro" id="IPR042856">
    <property type="entry name" value="RSP14"/>
</dbReference>
<evidence type="ECO:0000256" key="2">
    <source>
        <dbReference type="PROSITE-ProRule" id="PRU00103"/>
    </source>
</evidence>
<feature type="repeat" description="HEAT" evidence="2">
    <location>
        <begin position="231"/>
        <end position="266"/>
    </location>
</feature>
<dbReference type="SMART" id="SM00185">
    <property type="entry name" value="ARM"/>
    <property type="match status" value="3"/>
</dbReference>
<protein>
    <submittedName>
        <fullName evidence="5">Radial spoke head 14</fullName>
    </submittedName>
</protein>
<dbReference type="PANTHER" id="PTHR15599:SF1">
    <property type="entry name" value="RADIAL SPOKE HEAD 14 HOMOLOG"/>
    <property type="match status" value="1"/>
</dbReference>
<dbReference type="AlphaFoldDB" id="A0AA47MEN7"/>
<sequence length="367" mass="39654">MANVRISERLPSVLHPRLARVAYGSWALPRLVAELRDPEPLAKQRSLAALCDLAHDPEKAYQAIRIGCLEQLKLLLRDREPSIRTGTTELLLVLVAHHVGREAFLCCDVLPPLAELIDEPLHACKLNVHRTLNRLANFPLAALSIVSMDLVPRLVAKVTEDEDEDIQALLLSTIGLCVRVDPLPALACNGVSVLGHQLSKPSLEVRRAALSALLAISVPLEGKERVCEGGLLPVLVGLLSDSDPEVQANAAGKLQALSAGALPPLLLLVSSKERAVCMNALRALAALAEAPSGRRQLLEHVPVLSSRTGAHEEEAVQRAAQSALQFFLKCSPPPRRSFRGEGYNGEDGDGVGEDGEGEDQMKRERTR</sequence>
<dbReference type="EMBL" id="JAOPHQ010004570">
    <property type="protein sequence ID" value="KAK0138825.1"/>
    <property type="molecule type" value="Genomic_DNA"/>
</dbReference>
<evidence type="ECO:0000256" key="3">
    <source>
        <dbReference type="PROSITE-ProRule" id="PRU00259"/>
    </source>
</evidence>
<evidence type="ECO:0000256" key="4">
    <source>
        <dbReference type="SAM" id="MobiDB-lite"/>
    </source>
</evidence>
<dbReference type="Gene3D" id="1.25.10.10">
    <property type="entry name" value="Leucine-rich Repeat Variant"/>
    <property type="match status" value="1"/>
</dbReference>
<dbReference type="InterPro" id="IPR000357">
    <property type="entry name" value="HEAT"/>
</dbReference>
<organism evidence="5 6">
    <name type="scientific">Merluccius polli</name>
    <name type="common">Benguela hake</name>
    <name type="synonym">Merluccius cadenati</name>
    <dbReference type="NCBI Taxonomy" id="89951"/>
    <lineage>
        <taxon>Eukaryota</taxon>
        <taxon>Metazoa</taxon>
        <taxon>Chordata</taxon>
        <taxon>Craniata</taxon>
        <taxon>Vertebrata</taxon>
        <taxon>Euteleostomi</taxon>
        <taxon>Actinopterygii</taxon>
        <taxon>Neopterygii</taxon>
        <taxon>Teleostei</taxon>
        <taxon>Neoteleostei</taxon>
        <taxon>Acanthomorphata</taxon>
        <taxon>Zeiogadaria</taxon>
        <taxon>Gadariae</taxon>
        <taxon>Gadiformes</taxon>
        <taxon>Gadoidei</taxon>
        <taxon>Merlucciidae</taxon>
        <taxon>Merluccius</taxon>
    </lineage>
</organism>
<dbReference type="Pfam" id="PF02985">
    <property type="entry name" value="HEAT"/>
    <property type="match status" value="1"/>
</dbReference>
<gene>
    <name evidence="5" type="primary">Rsph14</name>
    <name evidence="5" type="ORF">N1851_024638</name>
</gene>
<keyword evidence="6" id="KW-1185">Reference proteome</keyword>
<dbReference type="PROSITE" id="PS50176">
    <property type="entry name" value="ARM_REPEAT"/>
    <property type="match status" value="1"/>
</dbReference>
<comment type="caution">
    <text evidence="5">The sequence shown here is derived from an EMBL/GenBank/DDBJ whole genome shotgun (WGS) entry which is preliminary data.</text>
</comment>
<dbReference type="InterPro" id="IPR000225">
    <property type="entry name" value="Armadillo"/>
</dbReference>
<feature type="region of interest" description="Disordered" evidence="4">
    <location>
        <begin position="330"/>
        <end position="367"/>
    </location>
</feature>
<dbReference type="PANTHER" id="PTHR15599">
    <property type="entry name" value="RTDR1"/>
    <property type="match status" value="1"/>
</dbReference>
<dbReference type="InterPro" id="IPR021133">
    <property type="entry name" value="HEAT_type_2"/>
</dbReference>
<evidence type="ECO:0000313" key="6">
    <source>
        <dbReference type="Proteomes" id="UP001174136"/>
    </source>
</evidence>
<evidence type="ECO:0000313" key="5">
    <source>
        <dbReference type="EMBL" id="KAK0138825.1"/>
    </source>
</evidence>
<evidence type="ECO:0000256" key="1">
    <source>
        <dbReference type="ARBA" id="ARBA00022737"/>
    </source>
</evidence>
<dbReference type="InterPro" id="IPR011989">
    <property type="entry name" value="ARM-like"/>
</dbReference>
<keyword evidence="1" id="KW-0677">Repeat</keyword>
<name>A0AA47MEN7_MERPO</name>
<dbReference type="PROSITE" id="PS50077">
    <property type="entry name" value="HEAT_REPEAT"/>
    <property type="match status" value="1"/>
</dbReference>
<proteinExistence type="predicted"/>
<dbReference type="SUPFAM" id="SSF48371">
    <property type="entry name" value="ARM repeat"/>
    <property type="match status" value="1"/>
</dbReference>
<dbReference type="InterPro" id="IPR016024">
    <property type="entry name" value="ARM-type_fold"/>
</dbReference>
<feature type="compositionally biased region" description="Acidic residues" evidence="4">
    <location>
        <begin position="344"/>
        <end position="358"/>
    </location>
</feature>
<reference evidence="5" key="1">
    <citation type="journal article" date="2023" name="Front. Mar. Sci.">
        <title>A new Merluccius polli reference genome to investigate the effects of global change in West African waters.</title>
        <authorList>
            <person name="Mateo J.L."/>
            <person name="Blanco-Fernandez C."/>
            <person name="Garcia-Vazquez E."/>
            <person name="Machado-Schiaffino G."/>
        </authorList>
    </citation>
    <scope>NUCLEOTIDE SEQUENCE</scope>
    <source>
        <strain evidence="5">C29</strain>
        <tissue evidence="5">Fin</tissue>
    </source>
</reference>
<dbReference type="Proteomes" id="UP001174136">
    <property type="component" value="Unassembled WGS sequence"/>
</dbReference>
<feature type="repeat" description="ARM" evidence="3">
    <location>
        <begin position="230"/>
        <end position="258"/>
    </location>
</feature>